<organism evidence="1 2">
    <name type="scientific">Racocetra persica</name>
    <dbReference type="NCBI Taxonomy" id="160502"/>
    <lineage>
        <taxon>Eukaryota</taxon>
        <taxon>Fungi</taxon>
        <taxon>Fungi incertae sedis</taxon>
        <taxon>Mucoromycota</taxon>
        <taxon>Glomeromycotina</taxon>
        <taxon>Glomeromycetes</taxon>
        <taxon>Diversisporales</taxon>
        <taxon>Gigasporaceae</taxon>
        <taxon>Racocetra</taxon>
    </lineage>
</organism>
<evidence type="ECO:0000313" key="2">
    <source>
        <dbReference type="Proteomes" id="UP000789920"/>
    </source>
</evidence>
<evidence type="ECO:0000313" key="1">
    <source>
        <dbReference type="EMBL" id="CAG8637790.1"/>
    </source>
</evidence>
<dbReference type="EMBL" id="CAJVQC010012391">
    <property type="protein sequence ID" value="CAG8637790.1"/>
    <property type="molecule type" value="Genomic_DNA"/>
</dbReference>
<comment type="caution">
    <text evidence="1">The sequence shown here is derived from an EMBL/GenBank/DDBJ whole genome shotgun (WGS) entry which is preliminary data.</text>
</comment>
<protein>
    <submittedName>
        <fullName evidence="1">16015_t:CDS:1</fullName>
    </submittedName>
</protein>
<sequence>IGLKRGQFYEICETAASIWQDLDEINDDDLLIEEIIDLSNPAFIGNNDSFIEEQSKVSNNIARWSASGNHDYNPARLYFNRKSAKWTIIKFLNECEEETFRKKIDSYLKLLQNIVDLDPERKRKERARELLDAYKEAKWEKEHKTVSRPSIHFHQITDSSVVRINSGSLYVNRSKRNHEKDDFKNPIEQITKKECQTKSGRKIPNYHELTSSSSEGDDNASFDYEQPIIEKKTSAIHSTKRVKSSGQTESEKYQVLDDSETFFNEDYTDDEFNTSPIEADLKKFKETYLTMDPDYMWTLKTGRKVETVIYEFAKSLHRESYLHSFIINDADVETKSLFLPEEWKEIKNLEVIDRPKLDPCHKELLRKYTVNDIKKLRSLLFELFIPDGKEYNRNIHFCLDYINNAYRGILRLWEMDENPFDSLKLEGWFEMNVWGRLIDPAFDNLNIDLIRGDGMSFASSERKNIQRKINDHKKFGRKGDGVFRLHKGRLEFGAIEAGRNWEEINGTKYMSDSLKISKMLKDMLDKLIREYHPEGYITRINRNNVQEVAEVLYARSITIATMDVIDKKDDLKIETFLDDSDDGYHTPPTNITTNTFTTPNKSRTKDMINEIKNSVKITIPRYDRQLF</sequence>
<reference evidence="1" key="1">
    <citation type="submission" date="2021-06" db="EMBL/GenBank/DDBJ databases">
        <authorList>
            <person name="Kallberg Y."/>
            <person name="Tangrot J."/>
            <person name="Rosling A."/>
        </authorList>
    </citation>
    <scope>NUCLEOTIDE SEQUENCE</scope>
    <source>
        <strain evidence="1">MA461A</strain>
    </source>
</reference>
<proteinExistence type="predicted"/>
<accession>A0ACA9N9P5</accession>
<keyword evidence="2" id="KW-1185">Reference proteome</keyword>
<dbReference type="Proteomes" id="UP000789920">
    <property type="component" value="Unassembled WGS sequence"/>
</dbReference>
<feature type="non-terminal residue" evidence="1">
    <location>
        <position position="1"/>
    </location>
</feature>
<name>A0ACA9N9P5_9GLOM</name>
<gene>
    <name evidence="1" type="ORF">RPERSI_LOCUS7354</name>
</gene>